<dbReference type="AlphaFoldDB" id="A0A2S1QZQ1"/>
<protein>
    <submittedName>
        <fullName evidence="2">DUF2752 domain-containing protein</fullName>
    </submittedName>
</protein>
<keyword evidence="1" id="KW-0472">Membrane</keyword>
<dbReference type="Proteomes" id="UP000244929">
    <property type="component" value="Chromosome"/>
</dbReference>
<dbReference type="OrthoDB" id="9815897at2"/>
<feature type="transmembrane region" description="Helical" evidence="1">
    <location>
        <begin position="21"/>
        <end position="42"/>
    </location>
</feature>
<feature type="transmembrane region" description="Helical" evidence="1">
    <location>
        <begin position="83"/>
        <end position="106"/>
    </location>
</feature>
<keyword evidence="1" id="KW-0812">Transmembrane</keyword>
<dbReference type="InterPro" id="IPR021215">
    <property type="entry name" value="DUF2752"/>
</dbReference>
<name>A0A2S1QZQ1_9FLAO</name>
<feature type="transmembrane region" description="Helical" evidence="1">
    <location>
        <begin position="127"/>
        <end position="145"/>
    </location>
</feature>
<dbReference type="KEGG" id="falb:HYN59_12585"/>
<gene>
    <name evidence="2" type="ORF">HYN59_12585</name>
</gene>
<organism evidence="2 3">
    <name type="scientific">Flavobacterium album</name>
    <dbReference type="NCBI Taxonomy" id="2175091"/>
    <lineage>
        <taxon>Bacteria</taxon>
        <taxon>Pseudomonadati</taxon>
        <taxon>Bacteroidota</taxon>
        <taxon>Flavobacteriia</taxon>
        <taxon>Flavobacteriales</taxon>
        <taxon>Flavobacteriaceae</taxon>
        <taxon>Flavobacterium</taxon>
    </lineage>
</organism>
<evidence type="ECO:0000313" key="2">
    <source>
        <dbReference type="EMBL" id="AWH85890.1"/>
    </source>
</evidence>
<sequence>MPPARKTWRSYSHSYSKMTRNRLYLLTGFIIAGGYGWLAYAWKHAQHSSFTPCLFKNATGVACPSCGTTRSVMAVAKGHITEAILINPIGLFMALLMIALPLWLVYDVITKKDTLYKGYLKFENIVRIKWVAILLAILIILNWAWNIQKGL</sequence>
<proteinExistence type="predicted"/>
<accession>A0A2S1QZQ1</accession>
<evidence type="ECO:0000313" key="3">
    <source>
        <dbReference type="Proteomes" id="UP000244929"/>
    </source>
</evidence>
<keyword evidence="3" id="KW-1185">Reference proteome</keyword>
<keyword evidence="1" id="KW-1133">Transmembrane helix</keyword>
<reference evidence="2 3" key="1">
    <citation type="submission" date="2018-04" db="EMBL/GenBank/DDBJ databases">
        <title>Genome sequencing of Flavobacterium sp. HYN0059.</title>
        <authorList>
            <person name="Yi H."/>
            <person name="Baek C."/>
        </authorList>
    </citation>
    <scope>NUCLEOTIDE SEQUENCE [LARGE SCALE GENOMIC DNA]</scope>
    <source>
        <strain evidence="2 3">HYN0059</strain>
    </source>
</reference>
<dbReference type="Pfam" id="PF10825">
    <property type="entry name" value="DUF2752"/>
    <property type="match status" value="1"/>
</dbReference>
<dbReference type="EMBL" id="CP029186">
    <property type="protein sequence ID" value="AWH85890.1"/>
    <property type="molecule type" value="Genomic_DNA"/>
</dbReference>
<evidence type="ECO:0000256" key="1">
    <source>
        <dbReference type="SAM" id="Phobius"/>
    </source>
</evidence>